<accession>I3T2T3</accession>
<name>I3T2T3_LOTJA</name>
<dbReference type="EMBL" id="BT147031">
    <property type="protein sequence ID" value="AFK46825.1"/>
    <property type="molecule type" value="mRNA"/>
</dbReference>
<sequence>MNCCQRCFTGWCLIPGIASRVACHLLHHHLPTSLPEPSPCNSYICSYKPSLAVLHNLLHLTHYSSFPINPYHYILYASSFIGEVAIDDSLL</sequence>
<dbReference type="AlphaFoldDB" id="I3T2T3"/>
<protein>
    <submittedName>
        <fullName evidence="1">Uncharacterized protein</fullName>
    </submittedName>
</protein>
<reference evidence="1" key="1">
    <citation type="submission" date="2012-05" db="EMBL/GenBank/DDBJ databases">
        <authorList>
            <person name="Krishnakumar V."/>
            <person name="Cheung F."/>
            <person name="Xiao Y."/>
            <person name="Chan A."/>
            <person name="Moskal W.A."/>
            <person name="Town C.D."/>
        </authorList>
    </citation>
    <scope>NUCLEOTIDE SEQUENCE</scope>
</reference>
<organism evidence="1">
    <name type="scientific">Lotus japonicus</name>
    <name type="common">Lotus corniculatus var. japonicus</name>
    <dbReference type="NCBI Taxonomy" id="34305"/>
    <lineage>
        <taxon>Eukaryota</taxon>
        <taxon>Viridiplantae</taxon>
        <taxon>Streptophyta</taxon>
        <taxon>Embryophyta</taxon>
        <taxon>Tracheophyta</taxon>
        <taxon>Spermatophyta</taxon>
        <taxon>Magnoliopsida</taxon>
        <taxon>eudicotyledons</taxon>
        <taxon>Gunneridae</taxon>
        <taxon>Pentapetalae</taxon>
        <taxon>rosids</taxon>
        <taxon>fabids</taxon>
        <taxon>Fabales</taxon>
        <taxon>Fabaceae</taxon>
        <taxon>Papilionoideae</taxon>
        <taxon>50 kb inversion clade</taxon>
        <taxon>NPAAA clade</taxon>
        <taxon>Hologalegina</taxon>
        <taxon>robinioid clade</taxon>
        <taxon>Loteae</taxon>
        <taxon>Lotus</taxon>
    </lineage>
</organism>
<evidence type="ECO:0000313" key="1">
    <source>
        <dbReference type="EMBL" id="AFK46825.1"/>
    </source>
</evidence>
<proteinExistence type="evidence at transcript level"/>